<dbReference type="EMBL" id="BARS01013999">
    <property type="protein sequence ID" value="GAF88957.1"/>
    <property type="molecule type" value="Genomic_DNA"/>
</dbReference>
<sequence length="106" mass="11672">GGAGEFLDQLKTYGQDFQVNPDDPMFKFRMEQGEEGADRFLASRGLYDSRAALNALQDTGQRISAEESQNQYQRGYGQLIDSFNMASTLGQNEFSSLFNLLGVGSG</sequence>
<organism evidence="1">
    <name type="scientific">marine sediment metagenome</name>
    <dbReference type="NCBI Taxonomy" id="412755"/>
    <lineage>
        <taxon>unclassified sequences</taxon>
        <taxon>metagenomes</taxon>
        <taxon>ecological metagenomes</taxon>
    </lineage>
</organism>
<feature type="non-terminal residue" evidence="1">
    <location>
        <position position="106"/>
    </location>
</feature>
<accession>X0TLG8</accession>
<dbReference type="AlphaFoldDB" id="X0TLG8"/>
<evidence type="ECO:0000313" key="1">
    <source>
        <dbReference type="EMBL" id="GAF88957.1"/>
    </source>
</evidence>
<protein>
    <submittedName>
        <fullName evidence="1">Uncharacterized protein</fullName>
    </submittedName>
</protein>
<feature type="non-terminal residue" evidence="1">
    <location>
        <position position="1"/>
    </location>
</feature>
<reference evidence="1" key="1">
    <citation type="journal article" date="2014" name="Front. Microbiol.">
        <title>High frequency of phylogenetically diverse reductive dehalogenase-homologous genes in deep subseafloor sedimentary metagenomes.</title>
        <authorList>
            <person name="Kawai M."/>
            <person name="Futagami T."/>
            <person name="Toyoda A."/>
            <person name="Takaki Y."/>
            <person name="Nishi S."/>
            <person name="Hori S."/>
            <person name="Arai W."/>
            <person name="Tsubouchi T."/>
            <person name="Morono Y."/>
            <person name="Uchiyama I."/>
            <person name="Ito T."/>
            <person name="Fujiyama A."/>
            <person name="Inagaki F."/>
            <person name="Takami H."/>
        </authorList>
    </citation>
    <scope>NUCLEOTIDE SEQUENCE</scope>
    <source>
        <strain evidence="1">Expedition CK06-06</strain>
    </source>
</reference>
<comment type="caution">
    <text evidence="1">The sequence shown here is derived from an EMBL/GenBank/DDBJ whole genome shotgun (WGS) entry which is preliminary data.</text>
</comment>
<proteinExistence type="predicted"/>
<gene>
    <name evidence="1" type="ORF">S01H1_23921</name>
</gene>
<name>X0TLG8_9ZZZZ</name>